<feature type="compositionally biased region" description="Basic and acidic residues" evidence="1">
    <location>
        <begin position="44"/>
        <end position="53"/>
    </location>
</feature>
<dbReference type="WBParaSite" id="HPLM_0002026201-mRNA-1">
    <property type="protein sequence ID" value="HPLM_0002026201-mRNA-1"/>
    <property type="gene ID" value="HPLM_0002026201"/>
</dbReference>
<organism evidence="5">
    <name type="scientific">Haemonchus placei</name>
    <name type="common">Barber's pole worm</name>
    <dbReference type="NCBI Taxonomy" id="6290"/>
    <lineage>
        <taxon>Eukaryota</taxon>
        <taxon>Metazoa</taxon>
        <taxon>Ecdysozoa</taxon>
        <taxon>Nematoda</taxon>
        <taxon>Chromadorea</taxon>
        <taxon>Rhabditida</taxon>
        <taxon>Rhabditina</taxon>
        <taxon>Rhabditomorpha</taxon>
        <taxon>Strongyloidea</taxon>
        <taxon>Trichostrongylidae</taxon>
        <taxon>Haemonchus</taxon>
    </lineage>
</organism>
<dbReference type="EMBL" id="UZAF01022006">
    <property type="protein sequence ID" value="VDO82455.1"/>
    <property type="molecule type" value="Genomic_DNA"/>
</dbReference>
<gene>
    <name evidence="3" type="ORF">HPLM_LOCUS20254</name>
</gene>
<feature type="signal peptide" evidence="2">
    <location>
        <begin position="1"/>
        <end position="15"/>
    </location>
</feature>
<name>A0A0N4X7C0_HAEPC</name>
<accession>A0A0N4X7C0</accession>
<reference evidence="5" key="1">
    <citation type="submission" date="2017-02" db="UniProtKB">
        <authorList>
            <consortium name="WormBaseParasite"/>
        </authorList>
    </citation>
    <scope>IDENTIFICATION</scope>
</reference>
<dbReference type="Proteomes" id="UP000268014">
    <property type="component" value="Unassembled WGS sequence"/>
</dbReference>
<feature type="compositionally biased region" description="Basic and acidic residues" evidence="1">
    <location>
        <begin position="21"/>
        <end position="33"/>
    </location>
</feature>
<evidence type="ECO:0000256" key="2">
    <source>
        <dbReference type="SAM" id="SignalP"/>
    </source>
</evidence>
<evidence type="ECO:0000313" key="4">
    <source>
        <dbReference type="Proteomes" id="UP000268014"/>
    </source>
</evidence>
<evidence type="ECO:0000313" key="3">
    <source>
        <dbReference type="EMBL" id="VDO82455.1"/>
    </source>
</evidence>
<keyword evidence="2" id="KW-0732">Signal</keyword>
<proteinExistence type="predicted"/>
<evidence type="ECO:0000313" key="5">
    <source>
        <dbReference type="WBParaSite" id="HPLM_0002026201-mRNA-1"/>
    </source>
</evidence>
<sequence length="81" mass="9136">MGFTFLFVILPTVFCARHHSSSGERRKPGKSRESTSTLSAAKTPMEKPEARTKKRFDPLSAVITTTSVHLLYVKETLRLQQ</sequence>
<feature type="chain" id="PRO_5043124444" evidence="2">
    <location>
        <begin position="16"/>
        <end position="81"/>
    </location>
</feature>
<dbReference type="AlphaFoldDB" id="A0A0N4X7C0"/>
<evidence type="ECO:0000256" key="1">
    <source>
        <dbReference type="SAM" id="MobiDB-lite"/>
    </source>
</evidence>
<reference evidence="3 4" key="2">
    <citation type="submission" date="2018-11" db="EMBL/GenBank/DDBJ databases">
        <authorList>
            <consortium name="Pathogen Informatics"/>
        </authorList>
    </citation>
    <scope>NUCLEOTIDE SEQUENCE [LARGE SCALE GENOMIC DNA]</scope>
    <source>
        <strain evidence="3 4">MHpl1</strain>
    </source>
</reference>
<feature type="region of interest" description="Disordered" evidence="1">
    <location>
        <begin position="18"/>
        <end position="53"/>
    </location>
</feature>
<keyword evidence="4" id="KW-1185">Reference proteome</keyword>
<protein>
    <submittedName>
        <fullName evidence="5">Secreted protein</fullName>
    </submittedName>
</protein>